<protein>
    <submittedName>
        <fullName evidence="5">C2 domain containing protein</fullName>
    </submittedName>
</protein>
<evidence type="ECO:0000256" key="1">
    <source>
        <dbReference type="ARBA" id="ARBA00022723"/>
    </source>
</evidence>
<feature type="domain" description="C2" evidence="4">
    <location>
        <begin position="9"/>
        <end position="124"/>
    </location>
</feature>
<dbReference type="AlphaFoldDB" id="S0AVD1"/>
<dbReference type="InterPro" id="IPR000008">
    <property type="entry name" value="C2_dom"/>
</dbReference>
<accession>S0AVD1</accession>
<proteinExistence type="evidence at transcript level"/>
<dbReference type="PANTHER" id="PTHR45911">
    <property type="entry name" value="C2 DOMAIN-CONTAINING PROTEIN"/>
    <property type="match status" value="1"/>
</dbReference>
<dbReference type="PANTHER" id="PTHR45911:SF4">
    <property type="entry name" value="MULTIPLE C2 AND TRANSMEMBRANE DOMAIN-CONTAINING PROTEIN"/>
    <property type="match status" value="1"/>
</dbReference>
<dbReference type="CDD" id="cd00030">
    <property type="entry name" value="C2"/>
    <property type="match status" value="1"/>
</dbReference>
<dbReference type="VEuPathDB" id="AmoebaDB:EHI7A_000860"/>
<dbReference type="Gene3D" id="2.60.40.150">
    <property type="entry name" value="C2 domain"/>
    <property type="match status" value="1"/>
</dbReference>
<dbReference type="GO" id="GO:0016020">
    <property type="term" value="C:membrane"/>
    <property type="evidence" value="ECO:0007669"/>
    <property type="project" value="TreeGrafter"/>
</dbReference>
<dbReference type="InterPro" id="IPR035892">
    <property type="entry name" value="C2_domain_sf"/>
</dbReference>
<feature type="region of interest" description="Disordered" evidence="3">
    <location>
        <begin position="1"/>
        <end position="23"/>
    </location>
</feature>
<organism evidence="5">
    <name type="scientific">Entamoeba histolytica</name>
    <dbReference type="NCBI Taxonomy" id="5759"/>
    <lineage>
        <taxon>Eukaryota</taxon>
        <taxon>Amoebozoa</taxon>
        <taxon>Evosea</taxon>
        <taxon>Archamoebae</taxon>
        <taxon>Mastigamoebida</taxon>
        <taxon>Entamoebidae</taxon>
        <taxon>Entamoeba</taxon>
    </lineage>
</organism>
<dbReference type="SUPFAM" id="SSF49562">
    <property type="entry name" value="C2 domain (Calcium/lipid-binding domain, CaLB)"/>
    <property type="match status" value="1"/>
</dbReference>
<feature type="compositionally biased region" description="Low complexity" evidence="3">
    <location>
        <begin position="144"/>
        <end position="313"/>
    </location>
</feature>
<feature type="compositionally biased region" description="Polar residues" evidence="3">
    <location>
        <begin position="1"/>
        <end position="19"/>
    </location>
</feature>
<dbReference type="VEuPathDB" id="AmoebaDB:EHI5A_002330"/>
<dbReference type="EMBL" id="AK420402">
    <property type="protein sequence ID" value="BAN39015.1"/>
    <property type="molecule type" value="mRNA"/>
</dbReference>
<dbReference type="SMART" id="SM00239">
    <property type="entry name" value="C2"/>
    <property type="match status" value="1"/>
</dbReference>
<dbReference type="VEuPathDB" id="AmoebaDB:EHI8A_000860"/>
<keyword evidence="1" id="KW-0479">Metal-binding</keyword>
<name>S0AVD1_ENTHI</name>
<dbReference type="Pfam" id="PF00168">
    <property type="entry name" value="C2"/>
    <property type="match status" value="1"/>
</dbReference>
<feature type="region of interest" description="Disordered" evidence="3">
    <location>
        <begin position="144"/>
        <end position="389"/>
    </location>
</feature>
<evidence type="ECO:0000313" key="5">
    <source>
        <dbReference type="EMBL" id="BAN39015.1"/>
    </source>
</evidence>
<evidence type="ECO:0000256" key="3">
    <source>
        <dbReference type="SAM" id="MobiDB-lite"/>
    </source>
</evidence>
<evidence type="ECO:0000256" key="2">
    <source>
        <dbReference type="ARBA" id="ARBA00022837"/>
    </source>
</evidence>
<dbReference type="PROSITE" id="PS50004">
    <property type="entry name" value="C2"/>
    <property type="match status" value="1"/>
</dbReference>
<sequence length="389" mass="42078">MSVGYNSPFAQNAQTNVKPSTGGPETMAIRLTVVSGKQLKAMDLRSSDPYVIVSVGIEQRKTKTVMKNLNPTWGDSFEFYNVTPGTMATFTVMDYDKRGKDDNMGNASLVIQKLPPGQMATNELPLSTKGSICIQYTIISSSSSTKTSQQCGTKPTQQQQYPSYPQQGAQQGYGAYPPGYPQQQPGAPAQQQYPGYPQQPQGQQQYPGYPQQGGYPQQPGVPAQQQYPGYPQQGAQQGYGAYPGYPQQQSASGKQAPQPGAPAQQQYPGCPQQGGYPQQPQGQQQYPGYPQQPQGQQQYPGYPQQPGVPAQQQSASGKQSTQPGAPAQQQYPGYPQQGGYPQQQYPGYPPQQGYGAYPGYPQQGAQGQQPGYPQQGYGAYPGYPQQPPK</sequence>
<feature type="compositionally biased region" description="Low complexity" evidence="3">
    <location>
        <begin position="322"/>
        <end position="383"/>
    </location>
</feature>
<keyword evidence="2" id="KW-0106">Calcium</keyword>
<dbReference type="GO" id="GO:0005509">
    <property type="term" value="F:calcium ion binding"/>
    <property type="evidence" value="ECO:0007669"/>
    <property type="project" value="TreeGrafter"/>
</dbReference>
<dbReference type="VEuPathDB" id="AmoebaDB:EHI_118130"/>
<evidence type="ECO:0000259" key="4">
    <source>
        <dbReference type="PROSITE" id="PS50004"/>
    </source>
</evidence>
<dbReference type="VEuPathDB" id="AmoebaDB:KM1_003200"/>
<reference evidence="5" key="1">
    <citation type="submission" date="2012-06" db="EMBL/GenBank/DDBJ databases">
        <title>Short 5' UTR of Entamoeba genes.</title>
        <authorList>
            <person name="Hiranuka K."/>
            <person name="Kumagai M."/>
            <person name="Wakaguri H."/>
            <person name="Suzuki Y."/>
            <person name="Sugano S."/>
            <person name="Watanabe J."/>
            <person name="Makioka A."/>
        </authorList>
    </citation>
    <scope>NUCLEOTIDE SEQUENCE</scope>
    <source>
        <strain evidence="5">HM-1:IMSS</strain>
    </source>
</reference>